<sequence length="905" mass="101648">MGIEGGSKEFDRSVLHSTAKEALNAFEEIAESAYAELQSKGVSLDSFASVNTITADRLAAELRQRNEDTTANLLRLCEKPAIARFVIEDEDGRIETLYVTSAGTVNTKTVRLCSYMSPKGRLAPYGVGDEVEIPLKEGPRSYLIREKMTFDAVEGGEGWDSRPAVHFREKISPLTIKSLRDLLQEEGAPEEEIDALAVWLNQTDEQNVVEGITRAALTAMELRVAPILDRFQDEIFRLPIDSRIAVMGPPGTGKTTTMVRRLRQKLDFAYFDEDERELVEEADEAGRAHADSWILFTPTELLRLYVREALSKEGVPAHNERLWTWDEFRLAVARNQLGILKRATGGGLVMDHQGRDDHLLSTTLPDQRAWFEDFNRWQSQDFVRQVEVEAERLAKADDERASLLGQQVSEALERSGDNIIRLLAELVSLRDGLEQLASALGKKTREDLDEPLKNLARLHPSLLDDLVAIVDSVNRQSPEEDEGDSDDDEADDESMEAVEARSPLDRRRQAVDAFRRTMRTLAIRQASGSKPADSSRTGRILAFLAERGFETPDLREVGKVLLVQRAAGRVGNAPANYLRRISARYQRFRRAMRAEGKWYRPTTVGGGHVHPAEVDLIMLAMLQAASSMEADRLLSSRLSERRPALLDTIARLRCNQVLVDEATDFSPVQLACMAELARRYIGSLFLSGDFNQRLTRWGTRSEADLRWIAPNIDIRRIAITYRQSKKLADFARTLARLQGLEIDERPSEFTDNVGFDPVLGPCLETNAERAQWLKARVAEIERITEGKLPTIAVLVPDRDVLDSLTEALNAELSDMNLVAKAYSDGEAIGQTHDIRVFPIEHIKGLEFEAVFFVDVDRLHAEQPELFDRYIYVGATRAATFLGLTCQGPELPGVLHHKDISYGKCW</sequence>
<dbReference type="RefSeq" id="WP_345099353.1">
    <property type="nucleotide sequence ID" value="NZ_BAABGS010000055.1"/>
</dbReference>
<keyword evidence="5" id="KW-1185">Reference proteome</keyword>
<dbReference type="Gene3D" id="3.40.50.300">
    <property type="entry name" value="P-loop containing nucleotide triphosphate hydrolases"/>
    <property type="match status" value="3"/>
</dbReference>
<dbReference type="PANTHER" id="PTHR11070">
    <property type="entry name" value="UVRD / RECB / PCRA DNA HELICASE FAMILY MEMBER"/>
    <property type="match status" value="1"/>
</dbReference>
<evidence type="ECO:0000313" key="5">
    <source>
        <dbReference type="Proteomes" id="UP001597373"/>
    </source>
</evidence>
<dbReference type="InterPro" id="IPR027417">
    <property type="entry name" value="P-loop_NTPase"/>
</dbReference>
<dbReference type="SUPFAM" id="SSF52540">
    <property type="entry name" value="P-loop containing nucleoside triphosphate hydrolases"/>
    <property type="match status" value="1"/>
</dbReference>
<evidence type="ECO:0000256" key="1">
    <source>
        <dbReference type="ARBA" id="ARBA00034923"/>
    </source>
</evidence>
<dbReference type="PANTHER" id="PTHR11070:SF2">
    <property type="entry name" value="ATP-DEPENDENT DNA HELICASE SRS2"/>
    <property type="match status" value="1"/>
</dbReference>
<evidence type="ECO:0000313" key="4">
    <source>
        <dbReference type="EMBL" id="MFD2258558.1"/>
    </source>
</evidence>
<reference evidence="5" key="1">
    <citation type="journal article" date="2019" name="Int. J. Syst. Evol. Microbiol.">
        <title>The Global Catalogue of Microorganisms (GCM) 10K type strain sequencing project: providing services to taxonomists for standard genome sequencing and annotation.</title>
        <authorList>
            <consortium name="The Broad Institute Genomics Platform"/>
            <consortium name="The Broad Institute Genome Sequencing Center for Infectious Disease"/>
            <person name="Wu L."/>
            <person name="Ma J."/>
        </authorList>
    </citation>
    <scope>NUCLEOTIDE SEQUENCE [LARGE SCALE GENOMIC DNA]</scope>
    <source>
        <strain evidence="5">KCTC 23707</strain>
    </source>
</reference>
<keyword evidence="4" id="KW-0067">ATP-binding</keyword>
<accession>A0ABW5DDG0</accession>
<dbReference type="InterPro" id="IPR000212">
    <property type="entry name" value="DNA_helicase_UvrD/REP"/>
</dbReference>
<evidence type="ECO:0000256" key="2">
    <source>
        <dbReference type="SAM" id="MobiDB-lite"/>
    </source>
</evidence>
<dbReference type="Proteomes" id="UP001597373">
    <property type="component" value="Unassembled WGS sequence"/>
</dbReference>
<dbReference type="Pfam" id="PF13538">
    <property type="entry name" value="UvrD_C_2"/>
    <property type="match status" value="1"/>
</dbReference>
<feature type="compositionally biased region" description="Acidic residues" evidence="2">
    <location>
        <begin position="479"/>
        <end position="496"/>
    </location>
</feature>
<feature type="region of interest" description="Disordered" evidence="2">
    <location>
        <begin position="474"/>
        <end position="506"/>
    </location>
</feature>
<dbReference type="GO" id="GO:0005524">
    <property type="term" value="F:ATP binding"/>
    <property type="evidence" value="ECO:0007669"/>
    <property type="project" value="UniProtKB-KW"/>
</dbReference>
<dbReference type="EMBL" id="JBHUIR010000007">
    <property type="protein sequence ID" value="MFD2258558.1"/>
    <property type="molecule type" value="Genomic_DNA"/>
</dbReference>
<organism evidence="4 5">
    <name type="scientific">Chelativorans composti</name>
    <dbReference type="NCBI Taxonomy" id="768533"/>
    <lineage>
        <taxon>Bacteria</taxon>
        <taxon>Pseudomonadati</taxon>
        <taxon>Pseudomonadota</taxon>
        <taxon>Alphaproteobacteria</taxon>
        <taxon>Hyphomicrobiales</taxon>
        <taxon>Phyllobacteriaceae</taxon>
        <taxon>Chelativorans</taxon>
    </lineage>
</organism>
<name>A0ABW5DDG0_9HYPH</name>
<dbReference type="InterPro" id="IPR027785">
    <property type="entry name" value="UvrD-like_helicase_C"/>
</dbReference>
<comment type="caution">
    <text evidence="4">The sequence shown here is derived from an EMBL/GenBank/DDBJ whole genome shotgun (WGS) entry which is preliminary data.</text>
</comment>
<feature type="domain" description="UvrD-like helicase C-terminal" evidence="3">
    <location>
        <begin position="834"/>
        <end position="883"/>
    </location>
</feature>
<gene>
    <name evidence="4" type="ORF">ACFSMZ_02075</name>
</gene>
<keyword evidence="4" id="KW-0547">Nucleotide-binding</keyword>
<proteinExistence type="predicted"/>
<evidence type="ECO:0000259" key="3">
    <source>
        <dbReference type="Pfam" id="PF13538"/>
    </source>
</evidence>
<protein>
    <recommendedName>
        <fullName evidence="1">DNA 3'-5' helicase II</fullName>
    </recommendedName>
</protein>